<gene>
    <name evidence="1" type="ORF">TCIL3000_0_34280a</name>
</gene>
<feature type="non-terminal residue" evidence="1">
    <location>
        <position position="1"/>
    </location>
</feature>
<evidence type="ECO:0000313" key="2">
    <source>
        <dbReference type="Proteomes" id="UP000000702"/>
    </source>
</evidence>
<protein>
    <submittedName>
        <fullName evidence="1">WGS project CAEQ00000000 data, annotated contig 1385</fullName>
    </submittedName>
</protein>
<dbReference type="VEuPathDB" id="TriTrypDB:TcIL3000_0_34280a"/>
<dbReference type="EMBL" id="CAEQ01000779">
    <property type="protein sequence ID" value="CCD12559.1"/>
    <property type="molecule type" value="Genomic_DNA"/>
</dbReference>
<keyword evidence="2" id="KW-1185">Reference proteome</keyword>
<evidence type="ECO:0000313" key="1">
    <source>
        <dbReference type="EMBL" id="CCD12559.1"/>
    </source>
</evidence>
<reference evidence="1 2" key="2">
    <citation type="journal article" date="2012" name="Proc. Natl. Acad. Sci. U.S.A.">
        <title>Antigenic diversity is generated by distinct evolutionary mechanisms in African trypanosome species.</title>
        <authorList>
            <person name="Jackson A.P."/>
            <person name="Berry A."/>
            <person name="Aslett M."/>
            <person name="Allison H.C."/>
            <person name="Burton P."/>
            <person name="Vavrova-Anderson J."/>
            <person name="Brown R."/>
            <person name="Browne H."/>
            <person name="Corton N."/>
            <person name="Hauser H."/>
            <person name="Gamble J."/>
            <person name="Gilderthorp R."/>
            <person name="Marcello L."/>
            <person name="McQuillan J."/>
            <person name="Otto T.D."/>
            <person name="Quail M.A."/>
            <person name="Sanders M.J."/>
            <person name="van Tonder A."/>
            <person name="Ginger M.L."/>
            <person name="Field M.C."/>
            <person name="Barry J.D."/>
            <person name="Hertz-Fowler C."/>
            <person name="Berriman M."/>
        </authorList>
    </citation>
    <scope>NUCLEOTIDE SEQUENCE [LARGE SCALE GENOMIC DNA]</scope>
    <source>
        <strain evidence="1 2">IL3000</strain>
    </source>
</reference>
<reference evidence="2" key="1">
    <citation type="submission" date="2011-07" db="EMBL/GenBank/DDBJ databases">
        <title>Divergent evolution of antigenic variation in African trypanosomes.</title>
        <authorList>
            <person name="Jackson A.P."/>
            <person name="Berry A."/>
            <person name="Allison H.C."/>
            <person name="Burton P."/>
            <person name="Anderson J."/>
            <person name="Aslett M."/>
            <person name="Brown R."/>
            <person name="Corton N."/>
            <person name="Harris D."/>
            <person name="Hauser H."/>
            <person name="Gamble J."/>
            <person name="Gilderthorp R."/>
            <person name="McQuillan J."/>
            <person name="Quail M.A."/>
            <person name="Sanders M."/>
            <person name="Van Tonder A."/>
            <person name="Ginger M.L."/>
            <person name="Donelson J.E."/>
            <person name="Field M.C."/>
            <person name="Barry J.D."/>
            <person name="Berriman M."/>
            <person name="Hertz-Fowler C."/>
        </authorList>
    </citation>
    <scope>NUCLEOTIDE SEQUENCE [LARGE SCALE GENOMIC DNA]</scope>
    <source>
        <strain evidence="2">IL3000</strain>
    </source>
</reference>
<name>F9W5V6_TRYCI</name>
<comment type="caution">
    <text evidence="1">The sequence shown here is derived from an EMBL/GenBank/DDBJ whole genome shotgun (WGS) entry which is preliminary data.</text>
</comment>
<organism evidence="1 2">
    <name type="scientific">Trypanosoma congolense (strain IL3000)</name>
    <dbReference type="NCBI Taxonomy" id="1068625"/>
    <lineage>
        <taxon>Eukaryota</taxon>
        <taxon>Discoba</taxon>
        <taxon>Euglenozoa</taxon>
        <taxon>Kinetoplastea</taxon>
        <taxon>Metakinetoplastina</taxon>
        <taxon>Trypanosomatida</taxon>
        <taxon>Trypanosomatidae</taxon>
        <taxon>Trypanosoma</taxon>
        <taxon>Nannomonas</taxon>
    </lineage>
</organism>
<proteinExistence type="predicted"/>
<dbReference type="AlphaFoldDB" id="F9W5V6"/>
<sequence>EDCNNWIPLLIASWTKSHQHSEYHYYQKTQEHYH</sequence>
<accession>F9W5V6</accession>
<dbReference type="Proteomes" id="UP000000702">
    <property type="component" value="Unassembled WGS sequence"/>
</dbReference>